<keyword evidence="2" id="KW-0238">DNA-binding</keyword>
<keyword evidence="1" id="KW-0805">Transcription regulation</keyword>
<dbReference type="SUPFAM" id="SSF64288">
    <property type="entry name" value="Chorismate lyase-like"/>
    <property type="match status" value="1"/>
</dbReference>
<dbReference type="Gene3D" id="3.40.1410.10">
    <property type="entry name" value="Chorismate lyase-like"/>
    <property type="match status" value="1"/>
</dbReference>
<dbReference type="Gene3D" id="1.10.10.10">
    <property type="entry name" value="Winged helix-like DNA-binding domain superfamily/Winged helix DNA-binding domain"/>
    <property type="match status" value="1"/>
</dbReference>
<sequence length="235" mass="27408">MPLYLQIKEYLRKKIENEEFLPGEIIPSEVDLQKYFNVSRITVRQAIIELANEGYLLRQRGKGTEVIGNTGKIQEKLNKIMSFTNEMQEKGLRAVTKLAIIRVQKAGKRIANALRIQENDDVYQVYRIRCVDDVPIVVFITYFKKAMNLPLDSTVYFGSLYEFIATHNNTKIAKIQEHFEAVEAFDKISEDLEIVKGSPVLKRTRISFDHNRQTVEYTESFYRGDKYSYFIEVNT</sequence>
<dbReference type="SUPFAM" id="SSF46785">
    <property type="entry name" value="Winged helix' DNA-binding domain"/>
    <property type="match status" value="1"/>
</dbReference>
<dbReference type="InterPro" id="IPR036390">
    <property type="entry name" value="WH_DNA-bd_sf"/>
</dbReference>
<accession>A0A1M6LK45</accession>
<dbReference type="InterPro" id="IPR036388">
    <property type="entry name" value="WH-like_DNA-bd_sf"/>
</dbReference>
<evidence type="ECO:0000259" key="4">
    <source>
        <dbReference type="PROSITE" id="PS50949"/>
    </source>
</evidence>
<dbReference type="InterPro" id="IPR028978">
    <property type="entry name" value="Chorismate_lyase_/UTRA_dom_sf"/>
</dbReference>
<feature type="domain" description="HTH gntR-type" evidence="4">
    <location>
        <begin position="1"/>
        <end position="69"/>
    </location>
</feature>
<dbReference type="InterPro" id="IPR011663">
    <property type="entry name" value="UTRA"/>
</dbReference>
<dbReference type="InterPro" id="IPR050679">
    <property type="entry name" value="Bact_HTH_transcr_reg"/>
</dbReference>
<dbReference type="GO" id="GO:0003700">
    <property type="term" value="F:DNA-binding transcription factor activity"/>
    <property type="evidence" value="ECO:0007669"/>
    <property type="project" value="InterPro"/>
</dbReference>
<proteinExistence type="predicted"/>
<protein>
    <submittedName>
        <fullName evidence="5">GntR family transcriptional regulator</fullName>
    </submittedName>
</protein>
<reference evidence="5 6" key="1">
    <citation type="submission" date="2016-11" db="EMBL/GenBank/DDBJ databases">
        <authorList>
            <person name="Varghese N."/>
            <person name="Submissions S."/>
        </authorList>
    </citation>
    <scope>NUCLEOTIDE SEQUENCE [LARGE SCALE GENOMIC DNA]</scope>
    <source>
        <strain evidence="5 6">DSM 15287</strain>
    </source>
</reference>
<keyword evidence="3" id="KW-0804">Transcription</keyword>
<dbReference type="PANTHER" id="PTHR44846">
    <property type="entry name" value="MANNOSYL-D-GLYCERATE TRANSPORT/METABOLISM SYSTEM REPRESSOR MNGR-RELATED"/>
    <property type="match status" value="1"/>
</dbReference>
<dbReference type="SMART" id="SM00345">
    <property type="entry name" value="HTH_GNTR"/>
    <property type="match status" value="1"/>
</dbReference>
<dbReference type="AlphaFoldDB" id="A0A1M6LK45"/>
<dbReference type="FunFam" id="1.10.10.10:FF:000079">
    <property type="entry name" value="GntR family transcriptional regulator"/>
    <property type="match status" value="1"/>
</dbReference>
<dbReference type="PRINTS" id="PR00035">
    <property type="entry name" value="HTHGNTR"/>
</dbReference>
<keyword evidence="6" id="KW-1185">Reference proteome</keyword>
<evidence type="ECO:0000256" key="3">
    <source>
        <dbReference type="ARBA" id="ARBA00023163"/>
    </source>
</evidence>
<dbReference type="EMBL" id="FQZD01000034">
    <property type="protein sequence ID" value="SHJ71540.1"/>
    <property type="molecule type" value="Genomic_DNA"/>
</dbReference>
<evidence type="ECO:0000256" key="2">
    <source>
        <dbReference type="ARBA" id="ARBA00023125"/>
    </source>
</evidence>
<evidence type="ECO:0000313" key="6">
    <source>
        <dbReference type="Proteomes" id="UP000322917"/>
    </source>
</evidence>
<dbReference type="CDD" id="cd07377">
    <property type="entry name" value="WHTH_GntR"/>
    <property type="match status" value="1"/>
</dbReference>
<evidence type="ECO:0000256" key="1">
    <source>
        <dbReference type="ARBA" id="ARBA00023015"/>
    </source>
</evidence>
<dbReference type="Pfam" id="PF07702">
    <property type="entry name" value="UTRA"/>
    <property type="match status" value="1"/>
</dbReference>
<dbReference type="PANTHER" id="PTHR44846:SF1">
    <property type="entry name" value="MANNOSYL-D-GLYCERATE TRANSPORT_METABOLISM SYSTEM REPRESSOR MNGR-RELATED"/>
    <property type="match status" value="1"/>
</dbReference>
<dbReference type="SMART" id="SM00866">
    <property type="entry name" value="UTRA"/>
    <property type="match status" value="1"/>
</dbReference>
<dbReference type="Proteomes" id="UP000322917">
    <property type="component" value="Unassembled WGS sequence"/>
</dbReference>
<dbReference type="GO" id="GO:0003677">
    <property type="term" value="F:DNA binding"/>
    <property type="evidence" value="ECO:0007669"/>
    <property type="project" value="UniProtKB-KW"/>
</dbReference>
<organism evidence="5 6">
    <name type="scientific">Propionispora hippei DSM 15287</name>
    <dbReference type="NCBI Taxonomy" id="1123003"/>
    <lineage>
        <taxon>Bacteria</taxon>
        <taxon>Bacillati</taxon>
        <taxon>Bacillota</taxon>
        <taxon>Negativicutes</taxon>
        <taxon>Selenomonadales</taxon>
        <taxon>Sporomusaceae</taxon>
        <taxon>Propionispora</taxon>
    </lineage>
</organism>
<dbReference type="PROSITE" id="PS50949">
    <property type="entry name" value="HTH_GNTR"/>
    <property type="match status" value="1"/>
</dbReference>
<dbReference type="GO" id="GO:0045892">
    <property type="term" value="P:negative regulation of DNA-templated transcription"/>
    <property type="evidence" value="ECO:0007669"/>
    <property type="project" value="TreeGrafter"/>
</dbReference>
<evidence type="ECO:0000313" key="5">
    <source>
        <dbReference type="EMBL" id="SHJ71540.1"/>
    </source>
</evidence>
<gene>
    <name evidence="5" type="ORF">SAMN02745170_03144</name>
</gene>
<dbReference type="Pfam" id="PF00392">
    <property type="entry name" value="GntR"/>
    <property type="match status" value="1"/>
</dbReference>
<name>A0A1M6LK45_9FIRM</name>
<dbReference type="InterPro" id="IPR000524">
    <property type="entry name" value="Tscrpt_reg_HTH_GntR"/>
</dbReference>